<protein>
    <recommendedName>
        <fullName evidence="2">Long chronological lifespan protein 2</fullName>
    </recommendedName>
</protein>
<proteinExistence type="inferred from homology"/>
<feature type="chain" id="PRO_5040999642" description="Long chronological lifespan protein 2" evidence="4">
    <location>
        <begin position="21"/>
        <end position="118"/>
    </location>
</feature>
<dbReference type="AlphaFoldDB" id="A0A9W9AWA3"/>
<gene>
    <name evidence="5" type="ORF">C8J55DRAFT_419798</name>
</gene>
<feature type="signal peptide" evidence="4">
    <location>
        <begin position="1"/>
        <end position="20"/>
    </location>
</feature>
<organism evidence="5 6">
    <name type="scientific">Lentinula lateritia</name>
    <dbReference type="NCBI Taxonomy" id="40482"/>
    <lineage>
        <taxon>Eukaryota</taxon>
        <taxon>Fungi</taxon>
        <taxon>Dikarya</taxon>
        <taxon>Basidiomycota</taxon>
        <taxon>Agaricomycotina</taxon>
        <taxon>Agaricomycetes</taxon>
        <taxon>Agaricomycetidae</taxon>
        <taxon>Agaricales</taxon>
        <taxon>Marasmiineae</taxon>
        <taxon>Omphalotaceae</taxon>
        <taxon>Lentinula</taxon>
    </lineage>
</organism>
<evidence type="ECO:0000256" key="3">
    <source>
        <dbReference type="ARBA" id="ARBA00022729"/>
    </source>
</evidence>
<comment type="similarity">
    <text evidence="1">Belongs to the LCL2 family.</text>
</comment>
<dbReference type="PANTHER" id="PTHR38425">
    <property type="entry name" value="LONG CHRONOLOGICAL LIFESPAN PROTEIN 2"/>
    <property type="match status" value="1"/>
</dbReference>
<reference evidence="5" key="2">
    <citation type="journal article" date="2023" name="Proc. Natl. Acad. Sci. U.S.A.">
        <title>A global phylogenomic analysis of the shiitake genus Lentinula.</title>
        <authorList>
            <person name="Sierra-Patev S."/>
            <person name="Min B."/>
            <person name="Naranjo-Ortiz M."/>
            <person name="Looney B."/>
            <person name="Konkel Z."/>
            <person name="Slot J.C."/>
            <person name="Sakamoto Y."/>
            <person name="Steenwyk J.L."/>
            <person name="Rokas A."/>
            <person name="Carro J."/>
            <person name="Camarero S."/>
            <person name="Ferreira P."/>
            <person name="Molpeceres G."/>
            <person name="Ruiz-Duenas F.J."/>
            <person name="Serrano A."/>
            <person name="Henrissat B."/>
            <person name="Drula E."/>
            <person name="Hughes K.W."/>
            <person name="Mata J.L."/>
            <person name="Ishikawa N.K."/>
            <person name="Vargas-Isla R."/>
            <person name="Ushijima S."/>
            <person name="Smith C.A."/>
            <person name="Donoghue J."/>
            <person name="Ahrendt S."/>
            <person name="Andreopoulos W."/>
            <person name="He G."/>
            <person name="LaButti K."/>
            <person name="Lipzen A."/>
            <person name="Ng V."/>
            <person name="Riley R."/>
            <person name="Sandor L."/>
            <person name="Barry K."/>
            <person name="Martinez A.T."/>
            <person name="Xiao Y."/>
            <person name="Gibbons J.G."/>
            <person name="Terashima K."/>
            <person name="Grigoriev I.V."/>
            <person name="Hibbett D."/>
        </authorList>
    </citation>
    <scope>NUCLEOTIDE SEQUENCE</scope>
    <source>
        <strain evidence="5">Sp2 HRB7682 ss15</strain>
    </source>
</reference>
<dbReference type="Proteomes" id="UP001150238">
    <property type="component" value="Unassembled WGS sequence"/>
</dbReference>
<evidence type="ECO:0000313" key="5">
    <source>
        <dbReference type="EMBL" id="KAJ4491987.1"/>
    </source>
</evidence>
<keyword evidence="3 4" id="KW-0732">Signal</keyword>
<accession>A0A9W9AWA3</accession>
<dbReference type="EMBL" id="JANVFS010000005">
    <property type="protein sequence ID" value="KAJ4491987.1"/>
    <property type="molecule type" value="Genomic_DNA"/>
</dbReference>
<evidence type="ECO:0000256" key="4">
    <source>
        <dbReference type="SAM" id="SignalP"/>
    </source>
</evidence>
<name>A0A9W9AWA3_9AGAR</name>
<dbReference type="PANTHER" id="PTHR38425:SF1">
    <property type="entry name" value="LONG CHRONOLOGICAL LIFESPAN PROTEIN 2"/>
    <property type="match status" value="1"/>
</dbReference>
<comment type="caution">
    <text evidence="5">The sequence shown here is derived from an EMBL/GenBank/DDBJ whole genome shotgun (WGS) entry which is preliminary data.</text>
</comment>
<reference evidence="5" key="1">
    <citation type="submission" date="2022-08" db="EMBL/GenBank/DDBJ databases">
        <authorList>
            <consortium name="DOE Joint Genome Institute"/>
            <person name="Min B."/>
            <person name="Riley R."/>
            <person name="Sierra-Patev S."/>
            <person name="Naranjo-Ortiz M."/>
            <person name="Looney B."/>
            <person name="Konkel Z."/>
            <person name="Slot J.C."/>
            <person name="Sakamoto Y."/>
            <person name="Steenwyk J.L."/>
            <person name="Rokas A."/>
            <person name="Carro J."/>
            <person name="Camarero S."/>
            <person name="Ferreira P."/>
            <person name="Molpeceres G."/>
            <person name="Ruiz-Duenas F.J."/>
            <person name="Serrano A."/>
            <person name="Henrissat B."/>
            <person name="Drula E."/>
            <person name="Hughes K.W."/>
            <person name="Mata J.L."/>
            <person name="Ishikawa N.K."/>
            <person name="Vargas-Isla R."/>
            <person name="Ushijima S."/>
            <person name="Smith C.A."/>
            <person name="Ahrendt S."/>
            <person name="Andreopoulos W."/>
            <person name="He G."/>
            <person name="Labutti K."/>
            <person name="Lipzen A."/>
            <person name="Ng V."/>
            <person name="Sandor L."/>
            <person name="Barry K."/>
            <person name="Martinez A.T."/>
            <person name="Xiao Y."/>
            <person name="Gibbons J.G."/>
            <person name="Terashima K."/>
            <person name="Hibbett D.S."/>
            <person name="Grigoriev I.V."/>
        </authorList>
    </citation>
    <scope>NUCLEOTIDE SEQUENCE</scope>
    <source>
        <strain evidence="5">Sp2 HRB7682 ss15</strain>
    </source>
</reference>
<evidence type="ECO:0000256" key="1">
    <source>
        <dbReference type="ARBA" id="ARBA00010545"/>
    </source>
</evidence>
<dbReference type="InterPro" id="IPR034543">
    <property type="entry name" value="LCL2"/>
</dbReference>
<evidence type="ECO:0000313" key="6">
    <source>
        <dbReference type="Proteomes" id="UP001150238"/>
    </source>
</evidence>
<sequence>MYRVSVLLLAFFWAISFVAAQFSFFDQMFSHQQPHQQQQPPSGGSQWASNIESVSCSRYLCPTLDCVATPHDCPCPDQEDVKCIIPDADDKTVGTVVCARGPDACLSVERLIWRLAGR</sequence>
<dbReference type="GO" id="GO:0036503">
    <property type="term" value="P:ERAD pathway"/>
    <property type="evidence" value="ECO:0007669"/>
    <property type="project" value="TreeGrafter"/>
</dbReference>
<evidence type="ECO:0000256" key="2">
    <source>
        <dbReference type="ARBA" id="ARBA00018534"/>
    </source>
</evidence>